<dbReference type="EMBL" id="LGAV01000004">
    <property type="protein sequence ID" value="KOS14218.1"/>
    <property type="molecule type" value="Genomic_DNA"/>
</dbReference>
<dbReference type="SUPFAM" id="SSF54292">
    <property type="entry name" value="2Fe-2S ferredoxin-like"/>
    <property type="match status" value="1"/>
</dbReference>
<dbReference type="Gene3D" id="3.40.30.10">
    <property type="entry name" value="Glutaredoxin"/>
    <property type="match status" value="1"/>
</dbReference>
<evidence type="ECO:0000313" key="3">
    <source>
        <dbReference type="Proteomes" id="UP000037751"/>
    </source>
</evidence>
<dbReference type="CDD" id="cd03062">
    <property type="entry name" value="TRX_Fd_Sucrase"/>
    <property type="match status" value="1"/>
</dbReference>
<dbReference type="Proteomes" id="UP000037751">
    <property type="component" value="Unassembled WGS sequence"/>
</dbReference>
<organism evidence="2 3">
    <name type="scientific">Malassezia pachydermatis</name>
    <dbReference type="NCBI Taxonomy" id="77020"/>
    <lineage>
        <taxon>Eukaryota</taxon>
        <taxon>Fungi</taxon>
        <taxon>Dikarya</taxon>
        <taxon>Basidiomycota</taxon>
        <taxon>Ustilaginomycotina</taxon>
        <taxon>Malasseziomycetes</taxon>
        <taxon>Malasseziales</taxon>
        <taxon>Malasseziaceae</taxon>
        <taxon>Malassezia</taxon>
    </lineage>
</organism>
<dbReference type="OrthoDB" id="10253744at2759"/>
<evidence type="ECO:0000313" key="2">
    <source>
        <dbReference type="EMBL" id="KOS14218.1"/>
    </source>
</evidence>
<accession>A0A0M8MLX4</accession>
<dbReference type="InterPro" id="IPR012675">
    <property type="entry name" value="Beta-grasp_dom_sf"/>
</dbReference>
<dbReference type="Pfam" id="PF06999">
    <property type="entry name" value="Suc_Fer-like"/>
    <property type="match status" value="1"/>
</dbReference>
<sequence>MPYDPSPLPGSAPEYKAHIVLVPAQYARESMTWPSHMESVSPLFSELSSRAKKGGSLDGYAISLSEGDASLPEAQPAWDPHRDKAMRPPPSQVAEDEMYWLYAYNDQGKFVTWPEPISLRTLPSGPTLRTTLERMWKEAKDTKEAHIYVCTHGMRDCRCGVVGTELLHTLRDQVAQHADTCKQDNKAPAKQVRVMSVSHVGGHKWAANALVYPHGDWYGNLRTSDAPLLLRAALAPASSRHDLDDLRERLVLWPRWRGRLGLTQAEQREHMNEWGPPVVYTAHITPRARGGPSAAPSQVPLRFRSYAGEWFEVMGTIGESLMEVARRHDLPSIEATCGGSLECATCHAYICDAQKNDPMARGDLTQKPAKAEQLFGTTELSDDEDDMLEYAITRKPSSRLTCQVRVTQALSDWMMKEGGRVELNQY</sequence>
<dbReference type="InterPro" id="IPR036010">
    <property type="entry name" value="2Fe-2S_ferredoxin-like_sf"/>
</dbReference>
<proteinExistence type="predicted"/>
<feature type="region of interest" description="Disordered" evidence="1">
    <location>
        <begin position="71"/>
        <end position="90"/>
    </location>
</feature>
<dbReference type="GO" id="GO:0051536">
    <property type="term" value="F:iron-sulfur cluster binding"/>
    <property type="evidence" value="ECO:0007669"/>
    <property type="project" value="InterPro"/>
</dbReference>
<comment type="caution">
    <text evidence="2">The sequence shown here is derived from an EMBL/GenBank/DDBJ whole genome shotgun (WGS) entry which is preliminary data.</text>
</comment>
<dbReference type="PANTHER" id="PTHR31902:SF14">
    <property type="entry name" value="ACTIN PATCHES DISTAL PROTEIN 1"/>
    <property type="match status" value="1"/>
</dbReference>
<protein>
    <submittedName>
        <fullName evidence="2">Lip5-lipoic acid synthase</fullName>
    </submittedName>
</protein>
<dbReference type="InterPro" id="IPR009737">
    <property type="entry name" value="Aim32/Apd1-like"/>
</dbReference>
<keyword evidence="3" id="KW-1185">Reference proteome</keyword>
<dbReference type="SUPFAM" id="SSF52833">
    <property type="entry name" value="Thioredoxin-like"/>
    <property type="match status" value="1"/>
</dbReference>
<name>A0A0M8MLX4_9BASI</name>
<dbReference type="AlphaFoldDB" id="A0A0M8MLX4"/>
<dbReference type="InterPro" id="IPR036249">
    <property type="entry name" value="Thioredoxin-like_sf"/>
</dbReference>
<dbReference type="Gene3D" id="3.10.20.30">
    <property type="match status" value="1"/>
</dbReference>
<evidence type="ECO:0000256" key="1">
    <source>
        <dbReference type="SAM" id="MobiDB-lite"/>
    </source>
</evidence>
<dbReference type="PANTHER" id="PTHR31902">
    <property type="entry name" value="ACTIN PATCHES DISTAL PROTEIN 1"/>
    <property type="match status" value="1"/>
</dbReference>
<dbReference type="GeneID" id="28730211"/>
<dbReference type="VEuPathDB" id="FungiDB:Malapachy_3876"/>
<gene>
    <name evidence="2" type="ORF">Malapachy_3876</name>
</gene>
<dbReference type="RefSeq" id="XP_017991850.1">
    <property type="nucleotide sequence ID" value="XM_018138335.1"/>
</dbReference>
<reference evidence="2 3" key="1">
    <citation type="submission" date="2015-07" db="EMBL/GenBank/DDBJ databases">
        <title>Draft Genome Sequence of Malassezia furfur CBS1878 and Malassezia pachydermatis CBS1879.</title>
        <authorList>
            <person name="Triana S."/>
            <person name="Ohm R."/>
            <person name="Gonzalez A."/>
            <person name="DeCock H."/>
            <person name="Restrepo S."/>
            <person name="Celis A."/>
        </authorList>
    </citation>
    <scope>NUCLEOTIDE SEQUENCE [LARGE SCALE GENOMIC DNA]</scope>
    <source>
        <strain evidence="2 3">CBS 1879</strain>
    </source>
</reference>
<dbReference type="STRING" id="77020.A0A0M8MLX4"/>